<sequence length="228" mass="25300">MSLQMEEARRLPMSTMTPPSWYPLSVEGIGGDKNAPLHSKPVGIEVKAKAPRKKYTRKQPPKMQNTPGTQTPMLQTDISNGIGPPPPDSLTAKRGRKKKSRLTKEEKGKGKGQPRKPQTWVPEGITPNDTLGAVTRARRNLAEQLTQQRVNDHVISDVIAALSEEMDNKEWEDVTAPESQHNVGSMDTLNLNLFHSVFGGMGVGVTKLLPKHLLPKVLRREEPLQEQL</sequence>
<name>A0A8T0HQ57_CERPU</name>
<feature type="compositionally biased region" description="Basic residues" evidence="1">
    <location>
        <begin position="49"/>
        <end position="60"/>
    </location>
</feature>
<accession>A0A8T0HQ57</accession>
<evidence type="ECO:0000313" key="2">
    <source>
        <dbReference type="EMBL" id="KAG0572931.1"/>
    </source>
</evidence>
<gene>
    <name evidence="2" type="ORF">KC19_VG135200</name>
</gene>
<dbReference type="AlphaFoldDB" id="A0A8T0HQ57"/>
<dbReference type="Proteomes" id="UP000822688">
    <property type="component" value="Chromosome V"/>
</dbReference>
<evidence type="ECO:0000313" key="3">
    <source>
        <dbReference type="Proteomes" id="UP000822688"/>
    </source>
</evidence>
<comment type="caution">
    <text evidence="2">The sequence shown here is derived from an EMBL/GenBank/DDBJ whole genome shotgun (WGS) entry which is preliminary data.</text>
</comment>
<feature type="compositionally biased region" description="Polar residues" evidence="1">
    <location>
        <begin position="62"/>
        <end position="79"/>
    </location>
</feature>
<reference evidence="2" key="1">
    <citation type="submission" date="2020-06" db="EMBL/GenBank/DDBJ databases">
        <title>WGS assembly of Ceratodon purpureus strain R40.</title>
        <authorList>
            <person name="Carey S.B."/>
            <person name="Jenkins J."/>
            <person name="Shu S."/>
            <person name="Lovell J.T."/>
            <person name="Sreedasyam A."/>
            <person name="Maumus F."/>
            <person name="Tiley G.P."/>
            <person name="Fernandez-Pozo N."/>
            <person name="Barry K."/>
            <person name="Chen C."/>
            <person name="Wang M."/>
            <person name="Lipzen A."/>
            <person name="Daum C."/>
            <person name="Saski C.A."/>
            <person name="Payton A.C."/>
            <person name="Mcbreen J.C."/>
            <person name="Conrad R.E."/>
            <person name="Kollar L.M."/>
            <person name="Olsson S."/>
            <person name="Huttunen S."/>
            <person name="Landis J.B."/>
            <person name="Wickett N.J."/>
            <person name="Johnson M.G."/>
            <person name="Rensing S.A."/>
            <person name="Grimwood J."/>
            <person name="Schmutz J."/>
            <person name="Mcdaniel S.F."/>
        </authorList>
    </citation>
    <scope>NUCLEOTIDE SEQUENCE</scope>
    <source>
        <strain evidence="2">R40</strain>
    </source>
</reference>
<feature type="region of interest" description="Disordered" evidence="1">
    <location>
        <begin position="1"/>
        <end position="129"/>
    </location>
</feature>
<keyword evidence="3" id="KW-1185">Reference proteome</keyword>
<feature type="compositionally biased region" description="Basic and acidic residues" evidence="1">
    <location>
        <begin position="1"/>
        <end position="10"/>
    </location>
</feature>
<protein>
    <submittedName>
        <fullName evidence="2">Uncharacterized protein</fullName>
    </submittedName>
</protein>
<proteinExistence type="predicted"/>
<organism evidence="2 3">
    <name type="scientific">Ceratodon purpureus</name>
    <name type="common">Fire moss</name>
    <name type="synonym">Dicranum purpureum</name>
    <dbReference type="NCBI Taxonomy" id="3225"/>
    <lineage>
        <taxon>Eukaryota</taxon>
        <taxon>Viridiplantae</taxon>
        <taxon>Streptophyta</taxon>
        <taxon>Embryophyta</taxon>
        <taxon>Bryophyta</taxon>
        <taxon>Bryophytina</taxon>
        <taxon>Bryopsida</taxon>
        <taxon>Dicranidae</taxon>
        <taxon>Pseudoditrichales</taxon>
        <taxon>Ditrichaceae</taxon>
        <taxon>Ceratodon</taxon>
    </lineage>
</organism>
<dbReference type="EMBL" id="CM026426">
    <property type="protein sequence ID" value="KAG0572931.1"/>
    <property type="molecule type" value="Genomic_DNA"/>
</dbReference>
<evidence type="ECO:0000256" key="1">
    <source>
        <dbReference type="SAM" id="MobiDB-lite"/>
    </source>
</evidence>